<dbReference type="GO" id="GO:0016989">
    <property type="term" value="F:sigma factor antagonist activity"/>
    <property type="evidence" value="ECO:0007669"/>
    <property type="project" value="TreeGrafter"/>
</dbReference>
<evidence type="ECO:0000256" key="1">
    <source>
        <dbReference type="SAM" id="Phobius"/>
    </source>
</evidence>
<dbReference type="Proteomes" id="UP000320811">
    <property type="component" value="Unassembled WGS sequence"/>
</dbReference>
<feature type="transmembrane region" description="Helical" evidence="1">
    <location>
        <begin position="94"/>
        <end position="115"/>
    </location>
</feature>
<gene>
    <name evidence="4" type="ORF">FHW36_105411</name>
</gene>
<dbReference type="Pfam" id="PF16344">
    <property type="entry name" value="FecR_C"/>
    <property type="match status" value="1"/>
</dbReference>
<proteinExistence type="predicted"/>
<dbReference type="OrthoDB" id="1452822at2"/>
<feature type="domain" description="Protein FecR C-terminal" evidence="3">
    <location>
        <begin position="258"/>
        <end position="327"/>
    </location>
</feature>
<dbReference type="PANTHER" id="PTHR30273:SF2">
    <property type="entry name" value="PROTEIN FECR"/>
    <property type="match status" value="1"/>
</dbReference>
<name>A0A561PPE4_9BACT</name>
<keyword evidence="1" id="KW-1133">Transmembrane helix</keyword>
<dbReference type="InterPro" id="IPR032508">
    <property type="entry name" value="FecR_C"/>
</dbReference>
<dbReference type="Gene3D" id="3.55.50.30">
    <property type="match status" value="1"/>
</dbReference>
<keyword evidence="1" id="KW-0812">Transmembrane</keyword>
<evidence type="ECO:0000259" key="3">
    <source>
        <dbReference type="Pfam" id="PF16344"/>
    </source>
</evidence>
<evidence type="ECO:0000313" key="4">
    <source>
        <dbReference type="EMBL" id="TWF39970.1"/>
    </source>
</evidence>
<accession>A0A561PPE4</accession>
<feature type="domain" description="FecR protein" evidence="2">
    <location>
        <begin position="125"/>
        <end position="214"/>
    </location>
</feature>
<protein>
    <submittedName>
        <fullName evidence="4">FecR family protein</fullName>
    </submittedName>
</protein>
<sequence length="329" mass="37416">MEQLPDHIKKLLLRKLHGISAKADDKIIADWASQDPAYEEEIAQLTTTWRMADEWLEEKEFDTNSAWSKIDQRIALATEKKNDTTNTVFWMNTFLKTLVAAAIVAGFIFGGWWWYNKRQESFTIITAAADQQVTLSEGTTVWLRKGATIRFPKIFKADERKIYLSGEAYFDVKTIIQQPFRIETGKGLITVLGTSFLVNAGRRQERVAVVTGKVLFADKDHPQKKCTLSANEEAIFTGETFERKTFTSSPLRWQQEELSFRSTSLKEVIQTLAIFYNHPVKIDSTQTPGAGEISITASFGKESLSQAVDEIAKLTGLHYRQQQDTLILY</sequence>
<evidence type="ECO:0000313" key="5">
    <source>
        <dbReference type="Proteomes" id="UP000320811"/>
    </source>
</evidence>
<evidence type="ECO:0000259" key="2">
    <source>
        <dbReference type="Pfam" id="PF04773"/>
    </source>
</evidence>
<dbReference type="InterPro" id="IPR006860">
    <property type="entry name" value="FecR"/>
</dbReference>
<comment type="caution">
    <text evidence="4">The sequence shown here is derived from an EMBL/GenBank/DDBJ whole genome shotgun (WGS) entry which is preliminary data.</text>
</comment>
<dbReference type="RefSeq" id="WP_145671141.1">
    <property type="nucleotide sequence ID" value="NZ_VIWO01000005.1"/>
</dbReference>
<dbReference type="InterPro" id="IPR012373">
    <property type="entry name" value="Ferrdict_sens_TM"/>
</dbReference>
<dbReference type="Gene3D" id="2.60.120.1440">
    <property type="match status" value="1"/>
</dbReference>
<reference evidence="4 5" key="1">
    <citation type="submission" date="2019-06" db="EMBL/GenBank/DDBJ databases">
        <title>Sorghum-associated microbial communities from plants grown in Nebraska, USA.</title>
        <authorList>
            <person name="Schachtman D."/>
        </authorList>
    </citation>
    <scope>NUCLEOTIDE SEQUENCE [LARGE SCALE GENOMIC DNA]</scope>
    <source>
        <strain evidence="4 5">1209</strain>
    </source>
</reference>
<dbReference type="PANTHER" id="PTHR30273">
    <property type="entry name" value="PERIPLASMIC SIGNAL SENSOR AND SIGMA FACTOR ACTIVATOR FECR-RELATED"/>
    <property type="match status" value="1"/>
</dbReference>
<dbReference type="Pfam" id="PF04773">
    <property type="entry name" value="FecR"/>
    <property type="match status" value="1"/>
</dbReference>
<dbReference type="AlphaFoldDB" id="A0A561PPE4"/>
<dbReference type="PIRSF" id="PIRSF018266">
    <property type="entry name" value="FecR"/>
    <property type="match status" value="1"/>
</dbReference>
<keyword evidence="1" id="KW-0472">Membrane</keyword>
<keyword evidence="5" id="KW-1185">Reference proteome</keyword>
<organism evidence="4 5">
    <name type="scientific">Chitinophaga polysaccharea</name>
    <dbReference type="NCBI Taxonomy" id="1293035"/>
    <lineage>
        <taxon>Bacteria</taxon>
        <taxon>Pseudomonadati</taxon>
        <taxon>Bacteroidota</taxon>
        <taxon>Chitinophagia</taxon>
        <taxon>Chitinophagales</taxon>
        <taxon>Chitinophagaceae</taxon>
        <taxon>Chitinophaga</taxon>
    </lineage>
</organism>
<dbReference type="EMBL" id="VIWO01000005">
    <property type="protein sequence ID" value="TWF39970.1"/>
    <property type="molecule type" value="Genomic_DNA"/>
</dbReference>